<protein>
    <recommendedName>
        <fullName evidence="1">Exportin-1/Importin-beta-like domain-containing protein</fullName>
    </recommendedName>
</protein>
<accession>A0A9P9YMG1</accession>
<dbReference type="InterPro" id="IPR051345">
    <property type="entry name" value="Importin_beta-like_NTR"/>
</dbReference>
<sequence length="584" mass="67259">MESKFTKENVIYALYLLRIGTNPPADKYLHSFQKSKEAWRISEELLSHQPSYPLHILTFAAMSLAKKTKNDFNRLSMPKRWHLRDSFIQHLLNAAMIPGSNSLIVQLGICLSALGLGSPNLEDEICGFVRQLSEKPEHIMALLEVLRILPEEARSFDPEQHVESLESVRLALRSQSSNIFNAVEGFLERRDLPDGVLLKCLAVLASWTRYGFILTDQVLERKLFQRAYVILVTPLIEGHLEAADCVVGMLEYSLVANYLDSRLFQMVISLEAAFQSSVDKQDLMQNYCHIFVNLFETHYQLTKWDPSKIQERFLTIELLLLIAAKCPLSVVESSMNVWSLLSADFKNHCDDQLISTYRPYFLRFLNQLFIIAAVPASYACIELPNSLDRFRGLVAEVLVDLANSVEEITLNELYDIVRNRESPWTDVEMGIFFLRHLMQRVHQLPFILNILDSVRNRKEPLIRLQVLELISTPGIVDPGTIWNCLLNELRQEVPILAAIECRLSLLMPYWKCLLHLASSVDEFHLKECQRSELLARIYTLVRQLGPSYVQEANKYLVNECSNCQGPRKNRIYMIKYHLNLSKNI</sequence>
<dbReference type="AlphaFoldDB" id="A0A9P9YMG1"/>
<evidence type="ECO:0000313" key="3">
    <source>
        <dbReference type="Proteomes" id="UP001059596"/>
    </source>
</evidence>
<evidence type="ECO:0000313" key="2">
    <source>
        <dbReference type="EMBL" id="KAI8039730.1"/>
    </source>
</evidence>
<dbReference type="InterPro" id="IPR057941">
    <property type="entry name" value="TPR_TNPO3_IPO13_2nd"/>
</dbReference>
<dbReference type="GO" id="GO:0006606">
    <property type="term" value="P:protein import into nucleus"/>
    <property type="evidence" value="ECO:0007669"/>
    <property type="project" value="TreeGrafter"/>
</dbReference>
<dbReference type="PANTHER" id="PTHR12363">
    <property type="entry name" value="TRANSPORTIN 3 AND IMPORTIN 13"/>
    <property type="match status" value="1"/>
</dbReference>
<dbReference type="Gene3D" id="1.25.10.10">
    <property type="entry name" value="Leucine-rich Repeat Variant"/>
    <property type="match status" value="1"/>
</dbReference>
<dbReference type="SUPFAM" id="SSF48371">
    <property type="entry name" value="ARM repeat"/>
    <property type="match status" value="1"/>
</dbReference>
<dbReference type="PANTHER" id="PTHR12363:SF42">
    <property type="entry name" value="TRANSPORTIN-3"/>
    <property type="match status" value="1"/>
</dbReference>
<dbReference type="Pfam" id="PF08389">
    <property type="entry name" value="Xpo1"/>
    <property type="match status" value="1"/>
</dbReference>
<dbReference type="Pfam" id="PF24138">
    <property type="entry name" value="TPR_TNPO3_IPO13_2nd"/>
    <property type="match status" value="1"/>
</dbReference>
<evidence type="ECO:0000259" key="1">
    <source>
        <dbReference type="Pfam" id="PF08389"/>
    </source>
</evidence>
<organism evidence="2 3">
    <name type="scientific">Drosophila gunungcola</name>
    <name type="common">fruit fly</name>
    <dbReference type="NCBI Taxonomy" id="103775"/>
    <lineage>
        <taxon>Eukaryota</taxon>
        <taxon>Metazoa</taxon>
        <taxon>Ecdysozoa</taxon>
        <taxon>Arthropoda</taxon>
        <taxon>Hexapoda</taxon>
        <taxon>Insecta</taxon>
        <taxon>Pterygota</taxon>
        <taxon>Neoptera</taxon>
        <taxon>Endopterygota</taxon>
        <taxon>Diptera</taxon>
        <taxon>Brachycera</taxon>
        <taxon>Muscomorpha</taxon>
        <taxon>Ephydroidea</taxon>
        <taxon>Drosophilidae</taxon>
        <taxon>Drosophila</taxon>
        <taxon>Sophophora</taxon>
    </lineage>
</organism>
<proteinExistence type="predicted"/>
<gene>
    <name evidence="2" type="ORF">M5D96_007152</name>
</gene>
<name>A0A9P9YMG1_9MUSC</name>
<dbReference type="OrthoDB" id="435593at2759"/>
<dbReference type="InterPro" id="IPR013598">
    <property type="entry name" value="Exportin-1/Importin-b-like"/>
</dbReference>
<dbReference type="InterPro" id="IPR011989">
    <property type="entry name" value="ARM-like"/>
</dbReference>
<dbReference type="InterPro" id="IPR016024">
    <property type="entry name" value="ARM-type_fold"/>
</dbReference>
<dbReference type="GO" id="GO:0005737">
    <property type="term" value="C:cytoplasm"/>
    <property type="evidence" value="ECO:0007669"/>
    <property type="project" value="TreeGrafter"/>
</dbReference>
<reference evidence="2" key="1">
    <citation type="journal article" date="2023" name="Genome Biol. Evol.">
        <title>Long-read-based Genome Assembly of Drosophila gunungcola Reveals Fewer Chemosensory Genes in Flower-breeding Species.</title>
        <authorList>
            <person name="Negi A."/>
            <person name="Liao B.Y."/>
            <person name="Yeh S.D."/>
        </authorList>
    </citation>
    <scope>NUCLEOTIDE SEQUENCE</scope>
    <source>
        <strain evidence="2">Sukarami</strain>
    </source>
</reference>
<keyword evidence="3" id="KW-1185">Reference proteome</keyword>
<comment type="caution">
    <text evidence="2">The sequence shown here is derived from an EMBL/GenBank/DDBJ whole genome shotgun (WGS) entry which is preliminary data.</text>
</comment>
<dbReference type="Proteomes" id="UP001059596">
    <property type="component" value="Unassembled WGS sequence"/>
</dbReference>
<feature type="domain" description="Exportin-1/Importin-beta-like" evidence="1">
    <location>
        <begin position="104"/>
        <end position="245"/>
    </location>
</feature>
<dbReference type="EMBL" id="JAMKOV010000005">
    <property type="protein sequence ID" value="KAI8039730.1"/>
    <property type="molecule type" value="Genomic_DNA"/>
</dbReference>